<dbReference type="Proteomes" id="UP001230051">
    <property type="component" value="Unassembled WGS sequence"/>
</dbReference>
<accession>A0AAD8FQP6</accession>
<feature type="coiled-coil region" evidence="1">
    <location>
        <begin position="118"/>
        <end position="145"/>
    </location>
</feature>
<dbReference type="PANTHER" id="PTHR14234">
    <property type="entry name" value="RIM BINDING PROTEIN-RELATED"/>
    <property type="match status" value="1"/>
</dbReference>
<dbReference type="GO" id="GO:0007274">
    <property type="term" value="P:neuromuscular synaptic transmission"/>
    <property type="evidence" value="ECO:0007669"/>
    <property type="project" value="TreeGrafter"/>
</dbReference>
<proteinExistence type="predicted"/>
<organism evidence="3 4">
    <name type="scientific">Acipenser oxyrinchus oxyrinchus</name>
    <dbReference type="NCBI Taxonomy" id="40147"/>
    <lineage>
        <taxon>Eukaryota</taxon>
        <taxon>Metazoa</taxon>
        <taxon>Chordata</taxon>
        <taxon>Craniata</taxon>
        <taxon>Vertebrata</taxon>
        <taxon>Euteleostomi</taxon>
        <taxon>Actinopterygii</taxon>
        <taxon>Chondrostei</taxon>
        <taxon>Acipenseriformes</taxon>
        <taxon>Acipenseridae</taxon>
        <taxon>Acipenser</taxon>
    </lineage>
</organism>
<feature type="region of interest" description="Disordered" evidence="2">
    <location>
        <begin position="43"/>
        <end position="88"/>
    </location>
</feature>
<reference evidence="3" key="1">
    <citation type="submission" date="2022-02" db="EMBL/GenBank/DDBJ databases">
        <title>Atlantic sturgeon de novo genome assembly.</title>
        <authorList>
            <person name="Stock M."/>
            <person name="Klopp C."/>
            <person name="Guiguen Y."/>
            <person name="Cabau C."/>
            <person name="Parinello H."/>
            <person name="Santidrian Yebra-Pimentel E."/>
            <person name="Kuhl H."/>
            <person name="Dirks R.P."/>
            <person name="Guessner J."/>
            <person name="Wuertz S."/>
            <person name="Du K."/>
            <person name="Schartl M."/>
        </authorList>
    </citation>
    <scope>NUCLEOTIDE SEQUENCE</scope>
    <source>
        <strain evidence="3">STURGEONOMICS-FGT-2020</strain>
        <tissue evidence="3">Whole blood</tissue>
    </source>
</reference>
<evidence type="ECO:0000256" key="2">
    <source>
        <dbReference type="SAM" id="MobiDB-lite"/>
    </source>
</evidence>
<comment type="caution">
    <text evidence="3">The sequence shown here is derived from an EMBL/GenBank/DDBJ whole genome shotgun (WGS) entry which is preliminary data.</text>
</comment>
<name>A0AAD8FQP6_ACIOX</name>
<evidence type="ECO:0000313" key="4">
    <source>
        <dbReference type="Proteomes" id="UP001230051"/>
    </source>
</evidence>
<dbReference type="PANTHER" id="PTHR14234:SF22">
    <property type="entry name" value="RIMS-BINDING PROTEIN 2 ISOFORM X1"/>
    <property type="match status" value="1"/>
</dbReference>
<dbReference type="GO" id="GO:0045202">
    <property type="term" value="C:synapse"/>
    <property type="evidence" value="ECO:0007669"/>
    <property type="project" value="GOC"/>
</dbReference>
<protein>
    <submittedName>
        <fullName evidence="3">Uncharacterized protein</fullName>
    </submittedName>
</protein>
<dbReference type="EMBL" id="JAGXEW010000266">
    <property type="protein sequence ID" value="KAK1142519.1"/>
    <property type="molecule type" value="Genomic_DNA"/>
</dbReference>
<keyword evidence="4" id="KW-1185">Reference proteome</keyword>
<sequence>MGQCACSSEHRNKDKFGGHGCVFSDDSMLLQAIQRLEETWTKLHEDKERQHKANNKESDASMKHLSQDHEKPSDLLPGNQNKNDSIKCTGSISVPRQKFVAVNGAPPQMLSVNKETAMMLKDQDIKALEEECQELKTRLGAIKEGMEGQRSSDVEELLRQSQKELLWLQRQLSFISERSSLYMFSQDTQLRNESLSLDLPAVTTRNVEQIQLLEDKNSAFKVEVATLKQDKQHCRLLVSHV</sequence>
<dbReference type="AlphaFoldDB" id="A0AAD8FQP6"/>
<keyword evidence="1" id="KW-0175">Coiled coil</keyword>
<dbReference type="InterPro" id="IPR040325">
    <property type="entry name" value="RIMBP1/2/3"/>
</dbReference>
<evidence type="ECO:0000256" key="1">
    <source>
        <dbReference type="SAM" id="Coils"/>
    </source>
</evidence>
<feature type="compositionally biased region" description="Basic and acidic residues" evidence="2">
    <location>
        <begin position="43"/>
        <end position="73"/>
    </location>
</feature>
<feature type="compositionally biased region" description="Polar residues" evidence="2">
    <location>
        <begin position="78"/>
        <end position="88"/>
    </location>
</feature>
<gene>
    <name evidence="3" type="ORF">AOXY_G36914</name>
</gene>
<evidence type="ECO:0000313" key="3">
    <source>
        <dbReference type="EMBL" id="KAK1142519.1"/>
    </source>
</evidence>